<reference evidence="3" key="1">
    <citation type="submission" date="2022-11" db="UniProtKB">
        <authorList>
            <consortium name="WormBaseParasite"/>
        </authorList>
    </citation>
    <scope>IDENTIFICATION</scope>
</reference>
<organism evidence="2 3">
    <name type="scientific">Acrobeloides nanus</name>
    <dbReference type="NCBI Taxonomy" id="290746"/>
    <lineage>
        <taxon>Eukaryota</taxon>
        <taxon>Metazoa</taxon>
        <taxon>Ecdysozoa</taxon>
        <taxon>Nematoda</taxon>
        <taxon>Chromadorea</taxon>
        <taxon>Rhabditida</taxon>
        <taxon>Tylenchina</taxon>
        <taxon>Cephalobomorpha</taxon>
        <taxon>Cephaloboidea</taxon>
        <taxon>Cephalobidae</taxon>
        <taxon>Acrobeloides</taxon>
    </lineage>
</organism>
<name>A0A914CFM0_9BILA</name>
<dbReference type="WBParaSite" id="ACRNAN_scaffold10356.g28424.t1">
    <property type="protein sequence ID" value="ACRNAN_scaffold10356.g28424.t1"/>
    <property type="gene ID" value="ACRNAN_scaffold10356.g28424"/>
</dbReference>
<feature type="domain" description="Phlebovirus glycoprotein G2 fusion" evidence="1">
    <location>
        <begin position="2"/>
        <end position="133"/>
    </location>
</feature>
<protein>
    <submittedName>
        <fullName evidence="3">Phlebovirus glycoprotein G2 fusion domain-containing protein</fullName>
    </submittedName>
</protein>
<dbReference type="InterPro" id="IPR009878">
    <property type="entry name" value="Phlebovirus_G2_fusion"/>
</dbReference>
<evidence type="ECO:0000259" key="1">
    <source>
        <dbReference type="Pfam" id="PF07245"/>
    </source>
</evidence>
<proteinExistence type="predicted"/>
<sequence>MMLKDPQHHPMGTIKFKFSRVLFWCKAIPHHFSREVKLRDVSTHLCPKDGCCVGDWCARIKHHKLADEFNGISNKRPGYTYCGQGGSWLSAGCPLPTSSCVPYRNYAQETTDSTIYKIFGCYYEEQVKILIEILDPSCAPSSFFSSSPLLLHSCWMQRCRSFFVIDFDLFYDFV</sequence>
<evidence type="ECO:0000313" key="2">
    <source>
        <dbReference type="Proteomes" id="UP000887540"/>
    </source>
</evidence>
<accession>A0A914CFM0</accession>
<evidence type="ECO:0000313" key="3">
    <source>
        <dbReference type="WBParaSite" id="ACRNAN_scaffold10356.g28424.t1"/>
    </source>
</evidence>
<keyword evidence="2" id="KW-1185">Reference proteome</keyword>
<dbReference type="Proteomes" id="UP000887540">
    <property type="component" value="Unplaced"/>
</dbReference>
<dbReference type="Pfam" id="PF07245">
    <property type="entry name" value="Phlebovirus_G2"/>
    <property type="match status" value="1"/>
</dbReference>
<dbReference type="AlphaFoldDB" id="A0A914CFM0"/>